<feature type="compositionally biased region" description="Gly residues" evidence="1">
    <location>
        <begin position="55"/>
        <end position="70"/>
    </location>
</feature>
<dbReference type="OrthoDB" id="10652543at2759"/>
<sequence length="172" mass="18482">MLPPTETCKIEGKGYERYFVEVVALFGRGAGPCGWVGPQGPSRAAELVAVPNRAGPGGAGGARRGCGGAEPLGSRASTAVLPRSRLLRPLIGLQPFRLPSEERLGNGRNERGFLTDERAGNGLLREILPRPRERRAARLGGRGWTHKWTDGWMSVASEQPSLEHLQTPPLDA</sequence>
<organism evidence="2 3">
    <name type="scientific">Chloebia gouldiae</name>
    <name type="common">Gouldian finch</name>
    <name type="synonym">Erythrura gouldiae</name>
    <dbReference type="NCBI Taxonomy" id="44316"/>
    <lineage>
        <taxon>Eukaryota</taxon>
        <taxon>Metazoa</taxon>
        <taxon>Chordata</taxon>
        <taxon>Craniata</taxon>
        <taxon>Vertebrata</taxon>
        <taxon>Euteleostomi</taxon>
        <taxon>Archelosauria</taxon>
        <taxon>Archosauria</taxon>
        <taxon>Dinosauria</taxon>
        <taxon>Saurischia</taxon>
        <taxon>Theropoda</taxon>
        <taxon>Coelurosauria</taxon>
        <taxon>Aves</taxon>
        <taxon>Neognathae</taxon>
        <taxon>Neoaves</taxon>
        <taxon>Telluraves</taxon>
        <taxon>Australaves</taxon>
        <taxon>Passeriformes</taxon>
        <taxon>Passeroidea</taxon>
        <taxon>Passeridae</taxon>
        <taxon>Chloebia</taxon>
    </lineage>
</organism>
<keyword evidence="3" id="KW-1185">Reference proteome</keyword>
<dbReference type="EMBL" id="QUSF01000007">
    <property type="protein sequence ID" value="RLW07803.1"/>
    <property type="molecule type" value="Genomic_DNA"/>
</dbReference>
<reference evidence="2 3" key="1">
    <citation type="journal article" date="2018" name="Proc. R. Soc. B">
        <title>A non-coding region near Follistatin controls head colour polymorphism in the Gouldian finch.</title>
        <authorList>
            <person name="Toomey M.B."/>
            <person name="Marques C.I."/>
            <person name="Andrade P."/>
            <person name="Araujo P.M."/>
            <person name="Sabatino S."/>
            <person name="Gazda M.A."/>
            <person name="Afonso S."/>
            <person name="Lopes R.J."/>
            <person name="Corbo J.C."/>
            <person name="Carneiro M."/>
        </authorList>
    </citation>
    <scope>NUCLEOTIDE SEQUENCE [LARGE SCALE GENOMIC DNA]</scope>
    <source>
        <strain evidence="2">Red01</strain>
        <tissue evidence="2">Muscle</tissue>
    </source>
</reference>
<protein>
    <submittedName>
        <fullName evidence="2">Uncharacterized protein</fullName>
    </submittedName>
</protein>
<evidence type="ECO:0000313" key="2">
    <source>
        <dbReference type="EMBL" id="RLW07803.1"/>
    </source>
</evidence>
<name>A0A3L8SU31_CHLGU</name>
<proteinExistence type="predicted"/>
<evidence type="ECO:0000256" key="1">
    <source>
        <dbReference type="SAM" id="MobiDB-lite"/>
    </source>
</evidence>
<gene>
    <name evidence="2" type="ORF">DV515_00003847</name>
</gene>
<accession>A0A3L8SU31</accession>
<dbReference type="AlphaFoldDB" id="A0A3L8SU31"/>
<dbReference type="Proteomes" id="UP000276834">
    <property type="component" value="Unassembled WGS sequence"/>
</dbReference>
<evidence type="ECO:0000313" key="3">
    <source>
        <dbReference type="Proteomes" id="UP000276834"/>
    </source>
</evidence>
<feature type="region of interest" description="Disordered" evidence="1">
    <location>
        <begin position="54"/>
        <end position="74"/>
    </location>
</feature>
<comment type="caution">
    <text evidence="2">The sequence shown here is derived from an EMBL/GenBank/DDBJ whole genome shotgun (WGS) entry which is preliminary data.</text>
</comment>